<reference evidence="2 3" key="1">
    <citation type="submission" date="2019-12" db="EMBL/GenBank/DDBJ databases">
        <title>Whole genome shotgun sequence of Streptomyces caniferus NBRC 15389.</title>
        <authorList>
            <person name="Ichikawa N."/>
            <person name="Kimura A."/>
            <person name="Kitahashi Y."/>
            <person name="Komaki H."/>
            <person name="Tamura T."/>
        </authorList>
    </citation>
    <scope>NUCLEOTIDE SEQUENCE [LARGE SCALE GENOMIC DNA]</scope>
    <source>
        <strain evidence="2 3">NBRC 15389</strain>
    </source>
</reference>
<dbReference type="AlphaFoldDB" id="A0A640SP68"/>
<feature type="compositionally biased region" description="Basic and acidic residues" evidence="1">
    <location>
        <begin position="12"/>
        <end position="21"/>
    </location>
</feature>
<evidence type="ECO:0000313" key="2">
    <source>
        <dbReference type="EMBL" id="GFE11265.1"/>
    </source>
</evidence>
<comment type="caution">
    <text evidence="2">The sequence shown here is derived from an EMBL/GenBank/DDBJ whole genome shotgun (WGS) entry which is preliminary data.</text>
</comment>
<evidence type="ECO:0000256" key="1">
    <source>
        <dbReference type="SAM" id="MobiDB-lite"/>
    </source>
</evidence>
<dbReference type="EMBL" id="BLIN01000005">
    <property type="protein sequence ID" value="GFE11265.1"/>
    <property type="molecule type" value="Genomic_DNA"/>
</dbReference>
<name>A0A640SP68_9ACTN</name>
<gene>
    <name evidence="2" type="ORF">Scani_75330</name>
</gene>
<evidence type="ECO:0000313" key="3">
    <source>
        <dbReference type="Proteomes" id="UP000435837"/>
    </source>
</evidence>
<sequence>MQFVHAQRSHRDRGDRLDLGRGSRTRRAQGIFPTSKSTVFATHRIQTVQQFVLRSHGKGRYQLADMACEPLSARTFAELPSQAFPDHVPGCGDVQDRPLLHRRPQRAVGNLRHLDITLPVDGEVDAGAGSYLSRPALRSSEPADDVGVPGGHRPAPVADSPFTIANTGPPVRSQRGPGAGRRREPAAYQSPFDEDDDEPLDLRTR</sequence>
<proteinExistence type="predicted"/>
<protein>
    <submittedName>
        <fullName evidence="2">Uncharacterized protein</fullName>
    </submittedName>
</protein>
<accession>A0A640SP68</accession>
<feature type="region of interest" description="Disordered" evidence="1">
    <location>
        <begin position="132"/>
        <end position="205"/>
    </location>
</feature>
<organism evidence="2 3">
    <name type="scientific">Streptomyces caniferus</name>
    <dbReference type="NCBI Taxonomy" id="285557"/>
    <lineage>
        <taxon>Bacteria</taxon>
        <taxon>Bacillati</taxon>
        <taxon>Actinomycetota</taxon>
        <taxon>Actinomycetes</taxon>
        <taxon>Kitasatosporales</taxon>
        <taxon>Streptomycetaceae</taxon>
        <taxon>Streptomyces</taxon>
    </lineage>
</organism>
<dbReference type="Proteomes" id="UP000435837">
    <property type="component" value="Unassembled WGS sequence"/>
</dbReference>
<feature type="region of interest" description="Disordered" evidence="1">
    <location>
        <begin position="1"/>
        <end position="25"/>
    </location>
</feature>